<dbReference type="EMBL" id="JACCKB010000016">
    <property type="protein sequence ID" value="NYZ66670.1"/>
    <property type="molecule type" value="Genomic_DNA"/>
</dbReference>
<dbReference type="InterPro" id="IPR000160">
    <property type="entry name" value="GGDEF_dom"/>
</dbReference>
<dbReference type="Gene3D" id="3.30.110.200">
    <property type="match status" value="1"/>
</dbReference>
<dbReference type="GO" id="GO:0007165">
    <property type="term" value="P:signal transduction"/>
    <property type="evidence" value="ECO:0007669"/>
    <property type="project" value="InterPro"/>
</dbReference>
<accession>A0A853HY41</accession>
<dbReference type="Pfam" id="PF16448">
    <property type="entry name" value="LapD_MoxY_N"/>
    <property type="match status" value="1"/>
</dbReference>
<dbReference type="SUPFAM" id="SSF55073">
    <property type="entry name" value="Nucleotide cyclase"/>
    <property type="match status" value="1"/>
</dbReference>
<dbReference type="InterPro" id="IPR043128">
    <property type="entry name" value="Rev_trsase/Diguanyl_cyclase"/>
</dbReference>
<evidence type="ECO:0000256" key="1">
    <source>
        <dbReference type="SAM" id="Phobius"/>
    </source>
</evidence>
<feature type="domain" description="EAL" evidence="2">
    <location>
        <begin position="410"/>
        <end position="647"/>
    </location>
</feature>
<dbReference type="Pfam" id="PF00563">
    <property type="entry name" value="EAL"/>
    <property type="match status" value="1"/>
</dbReference>
<reference evidence="5 6" key="1">
    <citation type="submission" date="2020-07" db="EMBL/GenBank/DDBJ databases">
        <title>Endozoicomonas sp. nov., isolated from sediment.</title>
        <authorList>
            <person name="Gu T."/>
        </authorList>
    </citation>
    <scope>NUCLEOTIDE SEQUENCE [LARGE SCALE GENOMIC DNA]</scope>
    <source>
        <strain evidence="5 6">SM1973</strain>
    </source>
</reference>
<keyword evidence="1" id="KW-0812">Transmembrane</keyword>
<dbReference type="InterPro" id="IPR032244">
    <property type="entry name" value="LapD_MoxY_N"/>
</dbReference>
<dbReference type="InterPro" id="IPR035919">
    <property type="entry name" value="EAL_sf"/>
</dbReference>
<dbReference type="GO" id="GO:0071111">
    <property type="term" value="F:cyclic-guanylate-specific phosphodiesterase activity"/>
    <property type="evidence" value="ECO:0007669"/>
    <property type="project" value="InterPro"/>
</dbReference>
<dbReference type="InterPro" id="IPR050706">
    <property type="entry name" value="Cyclic-di-GMP_PDE-like"/>
</dbReference>
<dbReference type="SUPFAM" id="SSF141868">
    <property type="entry name" value="EAL domain-like"/>
    <property type="match status" value="1"/>
</dbReference>
<comment type="caution">
    <text evidence="5">The sequence shown here is derived from an EMBL/GenBank/DDBJ whole genome shotgun (WGS) entry which is preliminary data.</text>
</comment>
<dbReference type="Proteomes" id="UP000569732">
    <property type="component" value="Unassembled WGS sequence"/>
</dbReference>
<dbReference type="Gene3D" id="3.30.70.270">
    <property type="match status" value="1"/>
</dbReference>
<name>A0A853HY41_9GAMM</name>
<evidence type="ECO:0000259" key="4">
    <source>
        <dbReference type="PROSITE" id="PS50887"/>
    </source>
</evidence>
<dbReference type="InterPro" id="IPR042461">
    <property type="entry name" value="LapD_MoxY_peri_C"/>
</dbReference>
<dbReference type="PROSITE" id="PS50885">
    <property type="entry name" value="HAMP"/>
    <property type="match status" value="1"/>
</dbReference>
<dbReference type="AlphaFoldDB" id="A0A853HY41"/>
<organism evidence="5 6">
    <name type="scientific">Spartinivicinus marinus</name>
    <dbReference type="NCBI Taxonomy" id="2994442"/>
    <lineage>
        <taxon>Bacteria</taxon>
        <taxon>Pseudomonadati</taxon>
        <taxon>Pseudomonadota</taxon>
        <taxon>Gammaproteobacteria</taxon>
        <taxon>Oceanospirillales</taxon>
        <taxon>Zooshikellaceae</taxon>
        <taxon>Spartinivicinus</taxon>
    </lineage>
</organism>
<evidence type="ECO:0000313" key="6">
    <source>
        <dbReference type="Proteomes" id="UP000569732"/>
    </source>
</evidence>
<gene>
    <name evidence="5" type="ORF">H0A36_11680</name>
</gene>
<dbReference type="Gene3D" id="3.20.20.450">
    <property type="entry name" value="EAL domain"/>
    <property type="match status" value="1"/>
</dbReference>
<keyword evidence="1" id="KW-1133">Transmembrane helix</keyword>
<dbReference type="InterPro" id="IPR029787">
    <property type="entry name" value="Nucleotide_cyclase"/>
</dbReference>
<dbReference type="CDD" id="cd01948">
    <property type="entry name" value="EAL"/>
    <property type="match status" value="1"/>
</dbReference>
<protein>
    <submittedName>
        <fullName evidence="5">EAL domain-containing protein</fullName>
    </submittedName>
</protein>
<feature type="transmembrane region" description="Helical" evidence="1">
    <location>
        <begin position="6"/>
        <end position="28"/>
    </location>
</feature>
<proteinExistence type="predicted"/>
<dbReference type="PANTHER" id="PTHR33121">
    <property type="entry name" value="CYCLIC DI-GMP PHOSPHODIESTERASE PDEF"/>
    <property type="match status" value="1"/>
</dbReference>
<keyword evidence="6" id="KW-1185">Reference proteome</keyword>
<dbReference type="PROSITE" id="PS50883">
    <property type="entry name" value="EAL"/>
    <property type="match status" value="1"/>
</dbReference>
<dbReference type="Gene3D" id="6.10.340.10">
    <property type="match status" value="1"/>
</dbReference>
<dbReference type="RefSeq" id="WP_180568698.1">
    <property type="nucleotide sequence ID" value="NZ_JACCKB010000016.1"/>
</dbReference>
<evidence type="ECO:0000259" key="2">
    <source>
        <dbReference type="PROSITE" id="PS50883"/>
    </source>
</evidence>
<feature type="domain" description="HAMP" evidence="3">
    <location>
        <begin position="171"/>
        <end position="223"/>
    </location>
</feature>
<evidence type="ECO:0000259" key="3">
    <source>
        <dbReference type="PROSITE" id="PS50885"/>
    </source>
</evidence>
<dbReference type="GO" id="GO:0016020">
    <property type="term" value="C:membrane"/>
    <property type="evidence" value="ECO:0007669"/>
    <property type="project" value="InterPro"/>
</dbReference>
<dbReference type="Pfam" id="PF00990">
    <property type="entry name" value="GGDEF"/>
    <property type="match status" value="1"/>
</dbReference>
<dbReference type="InterPro" id="IPR003660">
    <property type="entry name" value="HAMP_dom"/>
</dbReference>
<dbReference type="SMART" id="SM00267">
    <property type="entry name" value="GGDEF"/>
    <property type="match status" value="1"/>
</dbReference>
<feature type="transmembrane region" description="Helical" evidence="1">
    <location>
        <begin position="152"/>
        <end position="174"/>
    </location>
</feature>
<evidence type="ECO:0000313" key="5">
    <source>
        <dbReference type="EMBL" id="NYZ66670.1"/>
    </source>
</evidence>
<dbReference type="PANTHER" id="PTHR33121:SF79">
    <property type="entry name" value="CYCLIC DI-GMP PHOSPHODIESTERASE PDED-RELATED"/>
    <property type="match status" value="1"/>
</dbReference>
<dbReference type="SMART" id="SM00052">
    <property type="entry name" value="EAL"/>
    <property type="match status" value="1"/>
</dbReference>
<sequence>MTVLRLLLVFLTLIIVVLFSASFLLNVYDARAYLQEQLESHAQDTATSLGVSIAAVQSDDIAIIDSMIDAVFDRGYYQQIIFTDNDGKVLVNSEQPVRLEDIPGWFVNWINLDAPTATTEVNQGWVVLGQLSVTSHPGIAYRDLWRKTKSNLVLFGLVAAASWLALTLLLKLILKPLSLLEKQAKAICEKQFEVQPQLPKTRDLRRVVEAMNRMAKRLQHLFNEQVEIIERLRDQSHRDHITGLPNRQAFDNRVNAWMESEHGESGGGLVLLQIRHLEQLNLKQGREAGDALVKQIAEQLTEVFHRFPGHVVSRRSGGDFAVFIPRMSMELLQNTTEVLYRQLIGLQLLESIHASDSLHVAAVLRLNRCDLMQLLTDADISLRQLQSRGVNGWSCSKVEPEQASCMDWPANKWHQQLKSILTNKSLILYNQQIYDNKRQLLQREILVRIQLENDIISAGVFLPMAERFGLAEEFDKLIVELVIQHLLQQPADCPYCVNLSPRSLQSESFSNWLLDKFDQHRSLLSQLVFEVPEYCVQLALPIMQQLATRLSKLGGAFSIDHFGVGANAFAYLQSLSVHYLKVDSSYLKQLLDSKDNQFFIQSLVQIAHSRDITILVEGVEAEDVWQLLLSLGIDGGQGYLLHRPESL</sequence>
<feature type="domain" description="GGDEF" evidence="4">
    <location>
        <begin position="265"/>
        <end position="398"/>
    </location>
</feature>
<keyword evidence="1" id="KW-0472">Membrane</keyword>
<dbReference type="Gene3D" id="6.20.270.20">
    <property type="entry name" value="LapD/MoxY periplasmic domain"/>
    <property type="match status" value="1"/>
</dbReference>
<dbReference type="PROSITE" id="PS50887">
    <property type="entry name" value="GGDEF"/>
    <property type="match status" value="1"/>
</dbReference>
<dbReference type="NCBIfam" id="TIGR00254">
    <property type="entry name" value="GGDEF"/>
    <property type="match status" value="1"/>
</dbReference>
<dbReference type="InterPro" id="IPR001633">
    <property type="entry name" value="EAL_dom"/>
</dbReference>